<dbReference type="Proteomes" id="UP000814033">
    <property type="component" value="Unassembled WGS sequence"/>
</dbReference>
<reference evidence="1" key="1">
    <citation type="submission" date="2021-02" db="EMBL/GenBank/DDBJ databases">
        <authorList>
            <consortium name="DOE Joint Genome Institute"/>
            <person name="Ahrendt S."/>
            <person name="Looney B.P."/>
            <person name="Miyauchi S."/>
            <person name="Morin E."/>
            <person name="Drula E."/>
            <person name="Courty P.E."/>
            <person name="Chicoki N."/>
            <person name="Fauchery L."/>
            <person name="Kohler A."/>
            <person name="Kuo A."/>
            <person name="Labutti K."/>
            <person name="Pangilinan J."/>
            <person name="Lipzen A."/>
            <person name="Riley R."/>
            <person name="Andreopoulos W."/>
            <person name="He G."/>
            <person name="Johnson J."/>
            <person name="Barry K.W."/>
            <person name="Grigoriev I.V."/>
            <person name="Nagy L."/>
            <person name="Hibbett D."/>
            <person name="Henrissat B."/>
            <person name="Matheny P.B."/>
            <person name="Labbe J."/>
            <person name="Martin F."/>
        </authorList>
    </citation>
    <scope>NUCLEOTIDE SEQUENCE</scope>
    <source>
        <strain evidence="1">FP105234-sp</strain>
    </source>
</reference>
<gene>
    <name evidence="1" type="ORF">FA95DRAFT_759189</name>
</gene>
<evidence type="ECO:0000313" key="2">
    <source>
        <dbReference type="Proteomes" id="UP000814033"/>
    </source>
</evidence>
<keyword evidence="2" id="KW-1185">Reference proteome</keyword>
<organism evidence="1 2">
    <name type="scientific">Auriscalpium vulgare</name>
    <dbReference type="NCBI Taxonomy" id="40419"/>
    <lineage>
        <taxon>Eukaryota</taxon>
        <taxon>Fungi</taxon>
        <taxon>Dikarya</taxon>
        <taxon>Basidiomycota</taxon>
        <taxon>Agaricomycotina</taxon>
        <taxon>Agaricomycetes</taxon>
        <taxon>Russulales</taxon>
        <taxon>Auriscalpiaceae</taxon>
        <taxon>Auriscalpium</taxon>
    </lineage>
</organism>
<comment type="caution">
    <text evidence="1">The sequence shown here is derived from an EMBL/GenBank/DDBJ whole genome shotgun (WGS) entry which is preliminary data.</text>
</comment>
<dbReference type="EMBL" id="MU275867">
    <property type="protein sequence ID" value="KAI0049936.1"/>
    <property type="molecule type" value="Genomic_DNA"/>
</dbReference>
<name>A0ACB8S245_9AGAM</name>
<protein>
    <submittedName>
        <fullName evidence="1">Uncharacterized protein</fullName>
    </submittedName>
</protein>
<proteinExistence type="predicted"/>
<evidence type="ECO:0000313" key="1">
    <source>
        <dbReference type="EMBL" id="KAI0049936.1"/>
    </source>
</evidence>
<accession>A0ACB8S245</accession>
<reference evidence="1" key="2">
    <citation type="journal article" date="2022" name="New Phytol.">
        <title>Evolutionary transition to the ectomycorrhizal habit in the genomes of a hyperdiverse lineage of mushroom-forming fungi.</title>
        <authorList>
            <person name="Looney B."/>
            <person name="Miyauchi S."/>
            <person name="Morin E."/>
            <person name="Drula E."/>
            <person name="Courty P.E."/>
            <person name="Kohler A."/>
            <person name="Kuo A."/>
            <person name="LaButti K."/>
            <person name="Pangilinan J."/>
            <person name="Lipzen A."/>
            <person name="Riley R."/>
            <person name="Andreopoulos W."/>
            <person name="He G."/>
            <person name="Johnson J."/>
            <person name="Nolan M."/>
            <person name="Tritt A."/>
            <person name="Barry K.W."/>
            <person name="Grigoriev I.V."/>
            <person name="Nagy L.G."/>
            <person name="Hibbett D."/>
            <person name="Henrissat B."/>
            <person name="Matheny P.B."/>
            <person name="Labbe J."/>
            <person name="Martin F.M."/>
        </authorList>
    </citation>
    <scope>NUCLEOTIDE SEQUENCE</scope>
    <source>
        <strain evidence="1">FP105234-sp</strain>
    </source>
</reference>
<sequence>MLHPRPSYIWQSRSRSATVLVSCPIQRVTHSACLVGGIFDAQFARSKRALVGVASTVQSRGWTISNGPCVLYHHQARSRAWRRVLGVGLTPARRQRDGDTTNDRADMVLRACALRSRGAVPVHTTSKFQVAPGRLEKFPPGRRDATLRCKRIEASRRRQRRLHQIPIRTCRYGRVISTHDKPAAGASQ</sequence>